<sequence>NTTAQSADMSLSNRIHAPSIQNYLPHLKKKPQALIPSLKIGKNKLGATIVVGIPTVKRSKESYLVKTLGSLFNSMSDEEKEITIVVVFIAEVTILHFSACYIFVLSSLLNDLLQRFSQYIASGLLEMIAPAADYYPDLTHLPLTLGDNIQRVRWRTKQNLDYAYLMMYVMNKGVYYVQLEDDVISAPNCISKMKNFAMKQRNQQWFVLLFSQLGFIGKLFRTENLVYMVNYMLMFHKDQPCDWLLDHILYSKVCSIDKSMRHCSLQKQKLSKRFRPSLFQHVGKHSSLAGKVQPLKDKSFRMGNLFVAHNNPPAKIKTTIKHHQSYSIEFAYNGKGMFWGIKPIKGDFIDIQLLKPVELRSICILSGNSEHPGDILNNAEVLVLQDGKEIKTENFVNIGKFNHGNFYHIFVKNNKMGKISSVKINILQNSMSWVIFRKVCYCMLVID</sequence>
<dbReference type="GO" id="GO:0006487">
    <property type="term" value="P:protein N-linked glycosylation"/>
    <property type="evidence" value="ECO:0000318"/>
    <property type="project" value="GO_Central"/>
</dbReference>
<dbReference type="GO" id="GO:0005793">
    <property type="term" value="C:endoplasmic reticulum-Golgi intermediate compartment"/>
    <property type="evidence" value="ECO:0000318"/>
    <property type="project" value="GO_Central"/>
</dbReference>
<organism evidence="7 8">
    <name type="scientific">Trichoplax adhaerens</name>
    <name type="common">Trichoplax reptans</name>
    <dbReference type="NCBI Taxonomy" id="10228"/>
    <lineage>
        <taxon>Eukaryota</taxon>
        <taxon>Metazoa</taxon>
        <taxon>Placozoa</taxon>
        <taxon>Uniplacotomia</taxon>
        <taxon>Trichoplacea</taxon>
        <taxon>Trichoplacidae</taxon>
        <taxon>Trichoplax</taxon>
    </lineage>
</organism>
<gene>
    <name evidence="7" type="ORF">TRIADDRAFT_26013</name>
</gene>
<reference evidence="7 8" key="1">
    <citation type="journal article" date="2008" name="Nature">
        <title>The Trichoplax genome and the nature of placozoans.</title>
        <authorList>
            <person name="Srivastava M."/>
            <person name="Begovic E."/>
            <person name="Chapman J."/>
            <person name="Putnam N.H."/>
            <person name="Hellsten U."/>
            <person name="Kawashima T."/>
            <person name="Kuo A."/>
            <person name="Mitros T."/>
            <person name="Salamov A."/>
            <person name="Carpenter M.L."/>
            <person name="Signorovitch A.Y."/>
            <person name="Moreno M.A."/>
            <person name="Kamm K."/>
            <person name="Grimwood J."/>
            <person name="Schmutz J."/>
            <person name="Shapiro H."/>
            <person name="Grigoriev I.V."/>
            <person name="Buss L.W."/>
            <person name="Schierwater B."/>
            <person name="Dellaporta S.L."/>
            <person name="Rokhsar D.S."/>
        </authorList>
    </citation>
    <scope>NUCLEOTIDE SEQUENCE [LARGE SCALE GENOMIC DNA]</scope>
    <source>
        <strain evidence="7 8">Grell-BS-1999</strain>
    </source>
</reference>
<dbReference type="RefSeq" id="XP_002112933.1">
    <property type="nucleotide sequence ID" value="XM_002112897.1"/>
</dbReference>
<feature type="domain" description="MGAT4 A/B/C C-terminal" evidence="6">
    <location>
        <begin position="314"/>
        <end position="437"/>
    </location>
</feature>
<dbReference type="OrthoDB" id="2016523at2759"/>
<dbReference type="PANTHER" id="PTHR12062">
    <property type="entry name" value="N-ACETYLGLUCOSAMINYLTRANSFERASE VI"/>
    <property type="match status" value="1"/>
</dbReference>
<proteinExistence type="predicted"/>
<dbReference type="Pfam" id="PF04666">
    <property type="entry name" value="MGAT4_cons"/>
    <property type="match status" value="1"/>
</dbReference>
<keyword evidence="2" id="KW-0328">Glycosyltransferase</keyword>
<dbReference type="GO" id="GO:0005795">
    <property type="term" value="C:Golgi stack"/>
    <property type="evidence" value="ECO:0000318"/>
    <property type="project" value="GO_Central"/>
</dbReference>
<dbReference type="Pfam" id="PF23524">
    <property type="entry name" value="MGAT4A_C"/>
    <property type="match status" value="1"/>
</dbReference>
<dbReference type="eggNOG" id="ENOG502QPQJ">
    <property type="taxonomic scope" value="Eukaryota"/>
</dbReference>
<dbReference type="InterPro" id="IPR006759">
    <property type="entry name" value="Glyco_transf_54"/>
</dbReference>
<dbReference type="STRING" id="10228.B3RYI0"/>
<evidence type="ECO:0000259" key="5">
    <source>
        <dbReference type="Pfam" id="PF04666"/>
    </source>
</evidence>
<dbReference type="FunCoup" id="B3RYI0">
    <property type="interactions" value="1115"/>
</dbReference>
<dbReference type="KEGG" id="tad:TRIADDRAFT_26013"/>
<keyword evidence="3" id="KW-0808">Transferase</keyword>
<evidence type="ECO:0000256" key="3">
    <source>
        <dbReference type="ARBA" id="ARBA00022679"/>
    </source>
</evidence>
<keyword evidence="8" id="KW-1185">Reference proteome</keyword>
<dbReference type="PhylomeDB" id="B3RYI0"/>
<keyword evidence="4" id="KW-0812">Transmembrane</keyword>
<evidence type="ECO:0000256" key="4">
    <source>
        <dbReference type="SAM" id="Phobius"/>
    </source>
</evidence>
<dbReference type="PANTHER" id="PTHR12062:SF9">
    <property type="entry name" value="ALPHA-1,3-MANNOSYL-GLYCOPROTEIN 4-BETA-N-ACETYLGLUCOSAMINYLTRANSFERASE A, ISOFORM A"/>
    <property type="match status" value="1"/>
</dbReference>
<dbReference type="GO" id="GO:0008375">
    <property type="term" value="F:acetylglucosaminyltransferase activity"/>
    <property type="evidence" value="ECO:0000318"/>
    <property type="project" value="GO_Central"/>
</dbReference>
<dbReference type="AlphaFoldDB" id="B3RYI0"/>
<keyword evidence="4" id="KW-1133">Transmembrane helix</keyword>
<keyword evidence="4" id="KW-0472">Membrane</keyword>
<dbReference type="HOGENOM" id="CLU_027046_3_0_1"/>
<evidence type="ECO:0000256" key="2">
    <source>
        <dbReference type="ARBA" id="ARBA00022676"/>
    </source>
</evidence>
<dbReference type="GeneID" id="6753704"/>
<evidence type="ECO:0000259" key="6">
    <source>
        <dbReference type="Pfam" id="PF23524"/>
    </source>
</evidence>
<comment type="pathway">
    <text evidence="1">Protein modification; protein glycosylation.</text>
</comment>
<dbReference type="InterPro" id="IPR056576">
    <property type="entry name" value="MGAT4_A/B/C_C"/>
</dbReference>
<dbReference type="OMA" id="KWVLINE"/>
<dbReference type="CTD" id="6753704"/>
<evidence type="ECO:0000256" key="1">
    <source>
        <dbReference type="ARBA" id="ARBA00004922"/>
    </source>
</evidence>
<feature type="domain" description="MGAT4 conserved region" evidence="5">
    <location>
        <begin position="17"/>
        <end position="300"/>
    </location>
</feature>
<dbReference type="Proteomes" id="UP000009022">
    <property type="component" value="Unassembled WGS sequence"/>
</dbReference>
<protein>
    <submittedName>
        <fullName evidence="7">Uncharacterized protein</fullName>
    </submittedName>
</protein>
<accession>B3RYI0</accession>
<feature type="transmembrane region" description="Helical" evidence="4">
    <location>
        <begin position="82"/>
        <end position="109"/>
    </location>
</feature>
<name>B3RYI0_TRIAD</name>
<dbReference type="InParanoid" id="B3RYI0"/>
<evidence type="ECO:0000313" key="8">
    <source>
        <dbReference type="Proteomes" id="UP000009022"/>
    </source>
</evidence>
<dbReference type="EMBL" id="DS985245">
    <property type="protein sequence ID" value="EDV25043.1"/>
    <property type="molecule type" value="Genomic_DNA"/>
</dbReference>
<dbReference type="InterPro" id="IPR057279">
    <property type="entry name" value="MGAT4"/>
</dbReference>
<feature type="non-terminal residue" evidence="7">
    <location>
        <position position="1"/>
    </location>
</feature>
<dbReference type="GO" id="GO:0005783">
    <property type="term" value="C:endoplasmic reticulum"/>
    <property type="evidence" value="ECO:0000318"/>
    <property type="project" value="GO_Central"/>
</dbReference>
<evidence type="ECO:0000313" key="7">
    <source>
        <dbReference type="EMBL" id="EDV25043.1"/>
    </source>
</evidence>